<reference evidence="1" key="2">
    <citation type="submission" date="2020-09" db="EMBL/GenBank/DDBJ databases">
        <authorList>
            <person name="Sun Q."/>
            <person name="Zhou Y."/>
        </authorList>
    </citation>
    <scope>NUCLEOTIDE SEQUENCE</scope>
    <source>
        <strain evidence="1">CGMCC 4.7110</strain>
    </source>
</reference>
<accession>A0A917X8Q4</accession>
<sequence>MVFCGMGGSGSTYLRHALERAGMTVHNKPDIVHHRHWVKQGRKAQHDEFARRADGFTLDSTGIAGIQHYLDQVSGAAATTAVLSTWAEQQLLRHTTRRRVVFLLREPAAAYRSMCDPDRHGDIAAQYGGPDSWYAVFYAERWRKTAEEYLALRAADWDVSLWAYEHLPDHARRDGFGEIVSQWRRSAPRLRPALAEETIDLIRTCTREVLEVLDIPGW</sequence>
<dbReference type="SUPFAM" id="SSF52540">
    <property type="entry name" value="P-loop containing nucleoside triphosphate hydrolases"/>
    <property type="match status" value="1"/>
</dbReference>
<keyword evidence="2" id="KW-1185">Reference proteome</keyword>
<gene>
    <name evidence="1" type="ORF">GCM10011578_009920</name>
</gene>
<dbReference type="Proteomes" id="UP000653411">
    <property type="component" value="Unassembled WGS sequence"/>
</dbReference>
<name>A0A917X8Q4_9ACTN</name>
<dbReference type="EMBL" id="BMML01000002">
    <property type="protein sequence ID" value="GGM91986.1"/>
    <property type="molecule type" value="Genomic_DNA"/>
</dbReference>
<proteinExistence type="predicted"/>
<organism evidence="1 2">
    <name type="scientific">Streptomyces fuscichromogenes</name>
    <dbReference type="NCBI Taxonomy" id="1324013"/>
    <lineage>
        <taxon>Bacteria</taxon>
        <taxon>Bacillati</taxon>
        <taxon>Actinomycetota</taxon>
        <taxon>Actinomycetes</taxon>
        <taxon>Kitasatosporales</taxon>
        <taxon>Streptomycetaceae</taxon>
        <taxon>Streptomyces</taxon>
    </lineage>
</organism>
<evidence type="ECO:0000313" key="2">
    <source>
        <dbReference type="Proteomes" id="UP000653411"/>
    </source>
</evidence>
<comment type="caution">
    <text evidence="1">The sequence shown here is derived from an EMBL/GenBank/DDBJ whole genome shotgun (WGS) entry which is preliminary data.</text>
</comment>
<dbReference type="InterPro" id="IPR027417">
    <property type="entry name" value="P-loop_NTPase"/>
</dbReference>
<evidence type="ECO:0008006" key="3">
    <source>
        <dbReference type="Google" id="ProtNLM"/>
    </source>
</evidence>
<reference evidence="1" key="1">
    <citation type="journal article" date="2014" name="Int. J. Syst. Evol. Microbiol.">
        <title>Complete genome sequence of Corynebacterium casei LMG S-19264T (=DSM 44701T), isolated from a smear-ripened cheese.</title>
        <authorList>
            <consortium name="US DOE Joint Genome Institute (JGI-PGF)"/>
            <person name="Walter F."/>
            <person name="Albersmeier A."/>
            <person name="Kalinowski J."/>
            <person name="Ruckert C."/>
        </authorList>
    </citation>
    <scope>NUCLEOTIDE SEQUENCE</scope>
    <source>
        <strain evidence="1">CGMCC 4.7110</strain>
    </source>
</reference>
<dbReference type="AlphaFoldDB" id="A0A917X8Q4"/>
<protein>
    <recommendedName>
        <fullName evidence="3">Sulfotransferase</fullName>
    </recommendedName>
</protein>
<evidence type="ECO:0000313" key="1">
    <source>
        <dbReference type="EMBL" id="GGM91986.1"/>
    </source>
</evidence>